<organism evidence="8 9">
    <name type="scientific">Eggerthia catenaformis OT 569 = DSM 20559</name>
    <dbReference type="NCBI Taxonomy" id="999415"/>
    <lineage>
        <taxon>Bacteria</taxon>
        <taxon>Bacillati</taxon>
        <taxon>Bacillota</taxon>
        <taxon>Erysipelotrichia</taxon>
        <taxon>Erysipelotrichales</taxon>
        <taxon>Coprobacillaceae</taxon>
        <taxon>Eggerthia</taxon>
    </lineage>
</organism>
<dbReference type="STRING" id="999415.HMPREF9943_01428"/>
<evidence type="ECO:0000259" key="7">
    <source>
        <dbReference type="Pfam" id="PF01765"/>
    </source>
</evidence>
<dbReference type="NCBIfam" id="TIGR00496">
    <property type="entry name" value="frr"/>
    <property type="match status" value="1"/>
</dbReference>
<dbReference type="InterPro" id="IPR002661">
    <property type="entry name" value="Ribosome_recyc_fac"/>
</dbReference>
<evidence type="ECO:0000256" key="4">
    <source>
        <dbReference type="ARBA" id="ARBA00022917"/>
    </source>
</evidence>
<reference evidence="8 9" key="1">
    <citation type="submission" date="2013-02" db="EMBL/GenBank/DDBJ databases">
        <title>The Genome Sequence of Lactobacillus catenaformis F0143.</title>
        <authorList>
            <consortium name="The Broad Institute Genome Sequencing Platform"/>
            <person name="Earl A."/>
            <person name="Ward D."/>
            <person name="Feldgarden M."/>
            <person name="Gevers D."/>
            <person name="Izard J."/>
            <person name="Blanton J.M."/>
            <person name="Mathney J."/>
            <person name="Dewhirst F.E."/>
            <person name="Young S.K."/>
            <person name="Zeng Q."/>
            <person name="Gargeya S."/>
            <person name="Fitzgerald M."/>
            <person name="Haas B."/>
            <person name="Abouelleil A."/>
            <person name="Alvarado L."/>
            <person name="Arachchi H.M."/>
            <person name="Berlin A."/>
            <person name="Chapman S.B."/>
            <person name="Gearin G."/>
            <person name="Goldberg J."/>
            <person name="Griggs A."/>
            <person name="Gujja S."/>
            <person name="Hansen M."/>
            <person name="Heiman D."/>
            <person name="Howarth C."/>
            <person name="Larimer J."/>
            <person name="Lui A."/>
            <person name="MacDonald P.J.P."/>
            <person name="McCowen C."/>
            <person name="Montmayeur A."/>
            <person name="Murphy C."/>
            <person name="Neiman D."/>
            <person name="Pearson M."/>
            <person name="Priest M."/>
            <person name="Roberts A."/>
            <person name="Saif S."/>
            <person name="Shea T."/>
            <person name="Sisk P."/>
            <person name="Stolte C."/>
            <person name="Sykes S."/>
            <person name="Wortman J."/>
            <person name="Nusbaum C."/>
            <person name="Birren B."/>
        </authorList>
    </citation>
    <scope>NUCLEOTIDE SEQUENCE [LARGE SCALE GENOMIC DNA]</scope>
    <source>
        <strain evidence="8 9">OT 569</strain>
    </source>
</reference>
<dbReference type="GO" id="GO:0043023">
    <property type="term" value="F:ribosomal large subunit binding"/>
    <property type="evidence" value="ECO:0007669"/>
    <property type="project" value="TreeGrafter"/>
</dbReference>
<accession>M2P7L6</accession>
<evidence type="ECO:0000256" key="2">
    <source>
        <dbReference type="ARBA" id="ARBA00005912"/>
    </source>
</evidence>
<dbReference type="RefSeq" id="WP_004803520.1">
    <property type="nucleotide sequence ID" value="NZ_AUGJ01000007.1"/>
</dbReference>
<dbReference type="Pfam" id="PF01765">
    <property type="entry name" value="RRF"/>
    <property type="match status" value="1"/>
</dbReference>
<dbReference type="InterPro" id="IPR036191">
    <property type="entry name" value="RRF_sf"/>
</dbReference>
<comment type="caution">
    <text evidence="8">The sequence shown here is derived from an EMBL/GenBank/DDBJ whole genome shotgun (WGS) entry which is preliminary data.</text>
</comment>
<keyword evidence="3 5" id="KW-0963">Cytoplasm</keyword>
<comment type="similarity">
    <text evidence="2 5">Belongs to the RRF family.</text>
</comment>
<keyword evidence="9" id="KW-1185">Reference proteome</keyword>
<dbReference type="FunFam" id="3.30.1360.40:FF:000001">
    <property type="entry name" value="Ribosome-recycling factor"/>
    <property type="match status" value="1"/>
</dbReference>
<proteinExistence type="inferred from homology"/>
<evidence type="ECO:0000256" key="1">
    <source>
        <dbReference type="ARBA" id="ARBA00004496"/>
    </source>
</evidence>
<dbReference type="SUPFAM" id="SSF55194">
    <property type="entry name" value="Ribosome recycling factor, RRF"/>
    <property type="match status" value="1"/>
</dbReference>
<dbReference type="GO" id="GO:0005737">
    <property type="term" value="C:cytoplasm"/>
    <property type="evidence" value="ECO:0007669"/>
    <property type="project" value="UniProtKB-SubCell"/>
</dbReference>
<gene>
    <name evidence="5" type="primary">frr</name>
    <name evidence="8" type="ORF">HMPREF9943_01428</name>
</gene>
<dbReference type="AlphaFoldDB" id="M2P7L6"/>
<dbReference type="PANTHER" id="PTHR20982">
    <property type="entry name" value="RIBOSOME RECYCLING FACTOR"/>
    <property type="match status" value="1"/>
</dbReference>
<comment type="function">
    <text evidence="5">Responsible for the release of ribosomes from messenger RNA at the termination of protein biosynthesis. May increase the efficiency of translation by recycling ribosomes from one round of translation to another.</text>
</comment>
<evidence type="ECO:0000256" key="3">
    <source>
        <dbReference type="ARBA" id="ARBA00022490"/>
    </source>
</evidence>
<feature type="coiled-coil region" evidence="6">
    <location>
        <begin position="111"/>
        <end position="142"/>
    </location>
</feature>
<sequence length="181" mass="20722">MDEEMILLETEEKMEKTIKAYKNELVNIRTGRANPSMLDRVMVDYYGSPTPLNQISGISVVEGRQLLVKPYDKSSMKDIERAVYEADLGLTPQNDGAVIRINIPPLTEERRKELVKQVKKLAEEAKIAIRNQRRKANDLVEKGEDEDAVKEGKKDIQKLTDKFIQEIDDITKDKESDLMTV</sequence>
<dbReference type="Gene3D" id="3.30.1360.40">
    <property type="match status" value="1"/>
</dbReference>
<name>M2P7L6_9FIRM</name>
<keyword evidence="4 5" id="KW-0648">Protein biosynthesis</keyword>
<dbReference type="PANTHER" id="PTHR20982:SF3">
    <property type="entry name" value="MITOCHONDRIAL RIBOSOME RECYCLING FACTOR PSEUDO 1"/>
    <property type="match status" value="1"/>
</dbReference>
<evidence type="ECO:0000313" key="9">
    <source>
        <dbReference type="Proteomes" id="UP000011758"/>
    </source>
</evidence>
<dbReference type="PATRIC" id="fig|999415.3.peg.1454"/>
<evidence type="ECO:0000256" key="6">
    <source>
        <dbReference type="SAM" id="Coils"/>
    </source>
</evidence>
<dbReference type="HAMAP" id="MF_00040">
    <property type="entry name" value="RRF"/>
    <property type="match status" value="1"/>
</dbReference>
<dbReference type="Gene3D" id="1.10.132.20">
    <property type="entry name" value="Ribosome-recycling factor"/>
    <property type="match status" value="1"/>
</dbReference>
<feature type="domain" description="Ribosome recycling factor" evidence="7">
    <location>
        <begin position="22"/>
        <end position="179"/>
    </location>
</feature>
<dbReference type="Proteomes" id="UP000011758">
    <property type="component" value="Unassembled WGS sequence"/>
</dbReference>
<keyword evidence="6" id="KW-0175">Coiled coil</keyword>
<comment type="subcellular location">
    <subcellularLocation>
        <location evidence="1 5">Cytoplasm</location>
    </subcellularLocation>
</comment>
<dbReference type="FunFam" id="1.10.132.20:FF:000001">
    <property type="entry name" value="Ribosome-recycling factor"/>
    <property type="match status" value="1"/>
</dbReference>
<protein>
    <recommendedName>
        <fullName evidence="5">Ribosome-recycling factor</fullName>
        <shortName evidence="5">RRF</shortName>
    </recommendedName>
    <alternativeName>
        <fullName evidence="5">Ribosome-releasing factor</fullName>
    </alternativeName>
</protein>
<dbReference type="OrthoDB" id="9804006at2"/>
<dbReference type="eggNOG" id="COG0233">
    <property type="taxonomic scope" value="Bacteria"/>
</dbReference>
<evidence type="ECO:0000313" key="8">
    <source>
        <dbReference type="EMBL" id="EMD16307.1"/>
    </source>
</evidence>
<dbReference type="CDD" id="cd00520">
    <property type="entry name" value="RRF"/>
    <property type="match status" value="1"/>
</dbReference>
<dbReference type="InterPro" id="IPR023584">
    <property type="entry name" value="Ribosome_recyc_fac_dom"/>
</dbReference>
<dbReference type="EMBL" id="AGEJ01000022">
    <property type="protein sequence ID" value="EMD16307.1"/>
    <property type="molecule type" value="Genomic_DNA"/>
</dbReference>
<dbReference type="GO" id="GO:0006415">
    <property type="term" value="P:translational termination"/>
    <property type="evidence" value="ECO:0007669"/>
    <property type="project" value="UniProtKB-UniRule"/>
</dbReference>
<evidence type="ECO:0000256" key="5">
    <source>
        <dbReference type="HAMAP-Rule" id="MF_00040"/>
    </source>
</evidence>